<organism evidence="2 3">
    <name type="scientific">Candidatus Methylocalor cossyra</name>
    <dbReference type="NCBI Taxonomy" id="3108543"/>
    <lineage>
        <taxon>Bacteria</taxon>
        <taxon>Pseudomonadati</taxon>
        <taxon>Pseudomonadota</taxon>
        <taxon>Gammaproteobacteria</taxon>
        <taxon>Methylococcales</taxon>
        <taxon>Methylococcaceae</taxon>
        <taxon>Candidatus Methylocalor</taxon>
    </lineage>
</organism>
<dbReference type="Proteomes" id="UP001497493">
    <property type="component" value="Chromosome"/>
</dbReference>
<dbReference type="RefSeq" id="WP_348757722.1">
    <property type="nucleotide sequence ID" value="NZ_OZ026884.1"/>
</dbReference>
<protein>
    <submittedName>
        <fullName evidence="2">General secretion pathway protein J</fullName>
    </submittedName>
</protein>
<accession>A0ABM9NKN3</accession>
<dbReference type="NCBIfam" id="TIGR02532">
    <property type="entry name" value="IV_pilin_GFxxxE"/>
    <property type="match status" value="1"/>
</dbReference>
<dbReference type="EMBL" id="OZ026884">
    <property type="protein sequence ID" value="CAL1241198.1"/>
    <property type="molecule type" value="Genomic_DNA"/>
</dbReference>
<sequence length="224" mass="24918">MNRLRAAPGQGGFTLLEVLIATTLMAIMMVLLTGSLRIGAASWDAGEERMARASRLAIVENFLRTHLGSLLPVTQVTREGRVEGSFRGGSEFLEYVAPLPEQVKAGGLFRFRLYLSEAGERKDLRVSILPYVTQPVGEDSLDPVDDLALVEGVRQLRFAYLPRVFQTTGQPFGAGPFQSVRQPLEWLESWQDTQLPALIRLDIEPDDEDPWPTLVVAPRTQSLR</sequence>
<gene>
    <name evidence="2" type="ORF">MECH1_V1_2422</name>
</gene>
<evidence type="ECO:0000256" key="1">
    <source>
        <dbReference type="SAM" id="Phobius"/>
    </source>
</evidence>
<proteinExistence type="predicted"/>
<keyword evidence="1" id="KW-1133">Transmembrane helix</keyword>
<reference evidence="2 3" key="1">
    <citation type="submission" date="2024-04" db="EMBL/GenBank/DDBJ databases">
        <authorList>
            <person name="Cremers G."/>
        </authorList>
    </citation>
    <scope>NUCLEOTIDE SEQUENCE [LARGE SCALE GENOMIC DNA]</scope>
    <source>
        <strain evidence="2">MeCH1-AG</strain>
    </source>
</reference>
<dbReference type="PROSITE" id="PS00409">
    <property type="entry name" value="PROKAR_NTER_METHYL"/>
    <property type="match status" value="1"/>
</dbReference>
<dbReference type="InterPro" id="IPR012902">
    <property type="entry name" value="N_methyl_site"/>
</dbReference>
<feature type="transmembrane region" description="Helical" evidence="1">
    <location>
        <begin position="12"/>
        <end position="32"/>
    </location>
</feature>
<keyword evidence="1" id="KW-0812">Transmembrane</keyword>
<evidence type="ECO:0000313" key="3">
    <source>
        <dbReference type="Proteomes" id="UP001497493"/>
    </source>
</evidence>
<keyword evidence="3" id="KW-1185">Reference proteome</keyword>
<keyword evidence="1" id="KW-0472">Membrane</keyword>
<evidence type="ECO:0000313" key="2">
    <source>
        <dbReference type="EMBL" id="CAL1241198.1"/>
    </source>
</evidence>
<name>A0ABM9NKN3_9GAMM</name>
<dbReference type="Pfam" id="PF07963">
    <property type="entry name" value="N_methyl"/>
    <property type="match status" value="1"/>
</dbReference>